<evidence type="ECO:0000256" key="5">
    <source>
        <dbReference type="ARBA" id="ARBA00023054"/>
    </source>
</evidence>
<dbReference type="OrthoDB" id="8626508at2759"/>
<evidence type="ECO:0000256" key="10">
    <source>
        <dbReference type="SAM" id="SignalP"/>
    </source>
</evidence>
<dbReference type="PANTHER" id="PTHR23192">
    <property type="entry name" value="OLFACTOMEDIN-RELATED"/>
    <property type="match status" value="1"/>
</dbReference>
<feature type="chain" id="PRO_5035816937" description="Olfactomedin-like domain-containing protein" evidence="10">
    <location>
        <begin position="18"/>
        <end position="483"/>
    </location>
</feature>
<gene>
    <name evidence="12" type="ORF">HF521_012536</name>
</gene>
<evidence type="ECO:0000256" key="3">
    <source>
        <dbReference type="ARBA" id="ARBA00022729"/>
    </source>
</evidence>
<comment type="subcellular location">
    <subcellularLocation>
        <location evidence="1">Secreted</location>
    </subcellularLocation>
    <subcellularLocation>
        <location evidence="8">Synapse</location>
    </subcellularLocation>
</comment>
<keyword evidence="6 9" id="KW-1015">Disulfide bond</keyword>
<keyword evidence="5" id="KW-0175">Coiled coil</keyword>
<evidence type="ECO:0000313" key="12">
    <source>
        <dbReference type="EMBL" id="KAF7689183.1"/>
    </source>
</evidence>
<dbReference type="EMBL" id="JABFDY010000024">
    <property type="protein sequence ID" value="KAF7689183.1"/>
    <property type="molecule type" value="Genomic_DNA"/>
</dbReference>
<dbReference type="Pfam" id="PF12308">
    <property type="entry name" value="Noelin-1"/>
    <property type="match status" value="1"/>
</dbReference>
<dbReference type="SMART" id="SM00284">
    <property type="entry name" value="OLF"/>
    <property type="match status" value="1"/>
</dbReference>
<dbReference type="GO" id="GO:0007165">
    <property type="term" value="P:signal transduction"/>
    <property type="evidence" value="ECO:0007669"/>
    <property type="project" value="TreeGrafter"/>
</dbReference>
<evidence type="ECO:0000256" key="2">
    <source>
        <dbReference type="ARBA" id="ARBA00022525"/>
    </source>
</evidence>
<keyword evidence="3 10" id="KW-0732">Signal</keyword>
<organism evidence="12 13">
    <name type="scientific">Silurus meridionalis</name>
    <name type="common">Southern catfish</name>
    <name type="synonym">Silurus soldatovi meridionalis</name>
    <dbReference type="NCBI Taxonomy" id="175797"/>
    <lineage>
        <taxon>Eukaryota</taxon>
        <taxon>Metazoa</taxon>
        <taxon>Chordata</taxon>
        <taxon>Craniata</taxon>
        <taxon>Vertebrata</taxon>
        <taxon>Euteleostomi</taxon>
        <taxon>Actinopterygii</taxon>
        <taxon>Neopterygii</taxon>
        <taxon>Teleostei</taxon>
        <taxon>Ostariophysi</taxon>
        <taxon>Siluriformes</taxon>
        <taxon>Siluridae</taxon>
        <taxon>Silurus</taxon>
    </lineage>
</organism>
<evidence type="ECO:0000256" key="6">
    <source>
        <dbReference type="ARBA" id="ARBA00023157"/>
    </source>
</evidence>
<sequence length="483" mass="55240">MMSVAVMKMGLVLSTMAMLTNWMSQTLPRLVGLDQTGARPGTSEKYISVVYPGQDEGWQLFGSVSDVGGKCVCRLLAPPLNHCRTEPRYTRFRQLAEHVQNVSRYLEMFDWQTSRDLQHIRAMEQKIMGVEMRVKTALSHPHTVTEKVLQDLEQSLLECVPLRLVLARFRSEVLKVEVLKREMESVSLSLGQEQTHTYSSVQQLEQKEMQLQSRLHTCASSIGCGKLMGIGNPVTIRSFGSRFGSWMMDSMISSSDERVWWMDGYFKGKRVFEYRSLRDFTTGHNFVVHQLPHPWSGTGHVVYNGSLYYNKHQSNVIVRYHLHSRSVLTQHTLSQAAYNNTFPYSWGGSSDIDLMADESGLWAVYTTLTHGGNLVLGRLDPVTLELLQSWDTGFPKRSAGEAFIVCGSLYVTDSHLNGAKIHFIYHTESHMYEYTHIPFHNQYSHISMMDYNPREKALYAWNNGHQVIYNITLLQEVKTFSDV</sequence>
<keyword evidence="4" id="KW-0770">Synapse</keyword>
<evidence type="ECO:0000256" key="8">
    <source>
        <dbReference type="ARBA" id="ARBA00034103"/>
    </source>
</evidence>
<feature type="disulfide bond" evidence="9">
    <location>
        <begin position="224"/>
        <end position="406"/>
    </location>
</feature>
<proteinExistence type="predicted"/>
<keyword evidence="2" id="KW-0964">Secreted</keyword>
<dbReference type="SUPFAM" id="SSF101898">
    <property type="entry name" value="NHL repeat"/>
    <property type="match status" value="1"/>
</dbReference>
<name>A0A8T0ACV0_SILME</name>
<comment type="caution">
    <text evidence="12">The sequence shown here is derived from an EMBL/GenBank/DDBJ whole genome shotgun (WGS) entry which is preliminary data.</text>
</comment>
<dbReference type="AlphaFoldDB" id="A0A8T0ACV0"/>
<accession>A0A8T0ACV0</accession>
<dbReference type="InterPro" id="IPR022082">
    <property type="entry name" value="Noelin_dom"/>
</dbReference>
<dbReference type="Pfam" id="PF02191">
    <property type="entry name" value="OLF"/>
    <property type="match status" value="1"/>
</dbReference>
<dbReference type="Proteomes" id="UP000606274">
    <property type="component" value="Unassembled WGS sequence"/>
</dbReference>
<dbReference type="PANTHER" id="PTHR23192:SF80">
    <property type="entry name" value="OLFACTOMEDIN 2 LIKE PRECURSOR"/>
    <property type="match status" value="1"/>
</dbReference>
<evidence type="ECO:0000256" key="1">
    <source>
        <dbReference type="ARBA" id="ARBA00004613"/>
    </source>
</evidence>
<evidence type="ECO:0000256" key="7">
    <source>
        <dbReference type="ARBA" id="ARBA00023180"/>
    </source>
</evidence>
<protein>
    <recommendedName>
        <fullName evidence="11">Olfactomedin-like domain-containing protein</fullName>
    </recommendedName>
</protein>
<reference evidence="12" key="1">
    <citation type="submission" date="2020-08" db="EMBL/GenBank/DDBJ databases">
        <title>Chromosome-level assembly of Southern catfish (Silurus meridionalis) provides insights into visual adaptation to the nocturnal and benthic lifestyles.</title>
        <authorList>
            <person name="Zhang Y."/>
            <person name="Wang D."/>
            <person name="Peng Z."/>
        </authorList>
    </citation>
    <scope>NUCLEOTIDE SEQUENCE</scope>
    <source>
        <strain evidence="12">SWU-2019-XX</strain>
        <tissue evidence="12">Muscle</tissue>
    </source>
</reference>
<dbReference type="GO" id="GO:0045202">
    <property type="term" value="C:synapse"/>
    <property type="evidence" value="ECO:0007669"/>
    <property type="project" value="UniProtKB-SubCell"/>
</dbReference>
<dbReference type="InterPro" id="IPR003112">
    <property type="entry name" value="Olfac-like_dom"/>
</dbReference>
<feature type="domain" description="Olfactomedin-like" evidence="11">
    <location>
        <begin position="223"/>
        <end position="475"/>
    </location>
</feature>
<dbReference type="PROSITE" id="PS51132">
    <property type="entry name" value="OLF"/>
    <property type="match status" value="1"/>
</dbReference>
<evidence type="ECO:0000256" key="9">
    <source>
        <dbReference type="PROSITE-ProRule" id="PRU00446"/>
    </source>
</evidence>
<evidence type="ECO:0000259" key="11">
    <source>
        <dbReference type="PROSITE" id="PS51132"/>
    </source>
</evidence>
<keyword evidence="13" id="KW-1185">Reference proteome</keyword>
<evidence type="ECO:0000313" key="13">
    <source>
        <dbReference type="Proteomes" id="UP000606274"/>
    </source>
</evidence>
<dbReference type="GO" id="GO:0005615">
    <property type="term" value="C:extracellular space"/>
    <property type="evidence" value="ECO:0007669"/>
    <property type="project" value="TreeGrafter"/>
</dbReference>
<keyword evidence="7" id="KW-0325">Glycoprotein</keyword>
<dbReference type="InterPro" id="IPR050605">
    <property type="entry name" value="Olfactomedin-like_domain"/>
</dbReference>
<feature type="signal peptide" evidence="10">
    <location>
        <begin position="1"/>
        <end position="17"/>
    </location>
</feature>
<evidence type="ECO:0000256" key="4">
    <source>
        <dbReference type="ARBA" id="ARBA00023018"/>
    </source>
</evidence>